<proteinExistence type="predicted"/>
<keyword evidence="2" id="KW-0812">Transmembrane</keyword>
<reference evidence="3" key="1">
    <citation type="journal article" date="2020" name="mSystems">
        <title>Genome- and Community-Level Interaction Insights into Carbon Utilization and Element Cycling Functions of Hydrothermarchaeota in Hydrothermal Sediment.</title>
        <authorList>
            <person name="Zhou Z."/>
            <person name="Liu Y."/>
            <person name="Xu W."/>
            <person name="Pan J."/>
            <person name="Luo Z.H."/>
            <person name="Li M."/>
        </authorList>
    </citation>
    <scope>NUCLEOTIDE SEQUENCE [LARGE SCALE GENOMIC DNA]</scope>
    <source>
        <strain evidence="3">HyVt-458</strain>
    </source>
</reference>
<gene>
    <name evidence="3" type="ORF">ENJ12_12500</name>
</gene>
<sequence>MSVSTNTKRATGGEDRPAKANSALPDTEEDLSRSSPQSLDISGESVDFNSILSAISGNSEQSVPGEKETDNPPGHKNLNISSVIAEIQDEGPAGKLPESGRMKDPAAQRDTSGQGHDAGQQAASTVVQEREDKPVSAQTPAAEKSAENAFQPSQPSSVSWQRILERLLLAVLMVTLVAVGYLLHRNENATETLLAETARLAAEQQSLKGEIRALRKQYQQKQPAPPPKQAEQQPATPPPSAGKRQHPDAWLPAGFHVSQRPLAVMI</sequence>
<dbReference type="AlphaFoldDB" id="A0A831WDY7"/>
<feature type="region of interest" description="Disordered" evidence="1">
    <location>
        <begin position="217"/>
        <end position="252"/>
    </location>
</feature>
<feature type="transmembrane region" description="Helical" evidence="2">
    <location>
        <begin position="167"/>
        <end position="184"/>
    </location>
</feature>
<feature type="non-terminal residue" evidence="3">
    <location>
        <position position="266"/>
    </location>
</feature>
<evidence type="ECO:0000256" key="1">
    <source>
        <dbReference type="SAM" id="MobiDB-lite"/>
    </source>
</evidence>
<evidence type="ECO:0000313" key="3">
    <source>
        <dbReference type="EMBL" id="HEC07669.1"/>
    </source>
</evidence>
<protein>
    <submittedName>
        <fullName evidence="3">Uncharacterized protein</fullName>
    </submittedName>
</protein>
<feature type="compositionally biased region" description="Polar residues" evidence="1">
    <location>
        <begin position="47"/>
        <end position="62"/>
    </location>
</feature>
<accession>A0A831WDY7</accession>
<name>A0A831WDY7_9GAMM</name>
<feature type="region of interest" description="Disordered" evidence="1">
    <location>
        <begin position="1"/>
        <end position="157"/>
    </location>
</feature>
<keyword evidence="2" id="KW-0472">Membrane</keyword>
<keyword evidence="2" id="KW-1133">Transmembrane helix</keyword>
<feature type="compositionally biased region" description="Basic and acidic residues" evidence="1">
    <location>
        <begin position="98"/>
        <end position="107"/>
    </location>
</feature>
<dbReference type="Proteomes" id="UP000886339">
    <property type="component" value="Unassembled WGS sequence"/>
</dbReference>
<dbReference type="EMBL" id="DRLF01000429">
    <property type="protein sequence ID" value="HEC07669.1"/>
    <property type="molecule type" value="Genomic_DNA"/>
</dbReference>
<evidence type="ECO:0000256" key="2">
    <source>
        <dbReference type="SAM" id="Phobius"/>
    </source>
</evidence>
<organism evidence="3">
    <name type="scientific">Thiolapillus brandeum</name>
    <dbReference type="NCBI Taxonomy" id="1076588"/>
    <lineage>
        <taxon>Bacteria</taxon>
        <taxon>Pseudomonadati</taxon>
        <taxon>Pseudomonadota</taxon>
        <taxon>Gammaproteobacteria</taxon>
        <taxon>Chromatiales</taxon>
        <taxon>Sedimenticolaceae</taxon>
        <taxon>Thiolapillus</taxon>
    </lineage>
</organism>
<feature type="compositionally biased region" description="Polar residues" evidence="1">
    <location>
        <begin position="148"/>
        <end position="157"/>
    </location>
</feature>
<comment type="caution">
    <text evidence="3">The sequence shown here is derived from an EMBL/GenBank/DDBJ whole genome shotgun (WGS) entry which is preliminary data.</text>
</comment>